<keyword evidence="3" id="KW-1185">Reference proteome</keyword>
<dbReference type="SUPFAM" id="SSF53098">
    <property type="entry name" value="Ribonuclease H-like"/>
    <property type="match status" value="1"/>
</dbReference>
<proteinExistence type="predicted"/>
<protein>
    <submittedName>
        <fullName evidence="2">Uncharacterized protein</fullName>
    </submittedName>
</protein>
<feature type="region of interest" description="Disordered" evidence="1">
    <location>
        <begin position="325"/>
        <end position="349"/>
    </location>
</feature>
<evidence type="ECO:0000313" key="2">
    <source>
        <dbReference type="EMBL" id="KAK4237542.1"/>
    </source>
</evidence>
<reference evidence="2" key="1">
    <citation type="journal article" date="2023" name="Mol. Phylogenet. Evol.">
        <title>Genome-scale phylogeny and comparative genomics of the fungal order Sordariales.</title>
        <authorList>
            <person name="Hensen N."/>
            <person name="Bonometti L."/>
            <person name="Westerberg I."/>
            <person name="Brannstrom I.O."/>
            <person name="Guillou S."/>
            <person name="Cros-Aarteil S."/>
            <person name="Calhoun S."/>
            <person name="Haridas S."/>
            <person name="Kuo A."/>
            <person name="Mondo S."/>
            <person name="Pangilinan J."/>
            <person name="Riley R."/>
            <person name="LaButti K."/>
            <person name="Andreopoulos B."/>
            <person name="Lipzen A."/>
            <person name="Chen C."/>
            <person name="Yan M."/>
            <person name="Daum C."/>
            <person name="Ng V."/>
            <person name="Clum A."/>
            <person name="Steindorff A."/>
            <person name="Ohm R.A."/>
            <person name="Martin F."/>
            <person name="Silar P."/>
            <person name="Natvig D.O."/>
            <person name="Lalanne C."/>
            <person name="Gautier V."/>
            <person name="Ament-Velasquez S.L."/>
            <person name="Kruys A."/>
            <person name="Hutchinson M.I."/>
            <person name="Powell A.J."/>
            <person name="Barry K."/>
            <person name="Miller A.N."/>
            <person name="Grigoriev I.V."/>
            <person name="Debuchy R."/>
            <person name="Gladieux P."/>
            <person name="Hiltunen Thoren M."/>
            <person name="Johannesson H."/>
        </authorList>
    </citation>
    <scope>NUCLEOTIDE SEQUENCE</scope>
    <source>
        <strain evidence="2">CBS 532.94</strain>
    </source>
</reference>
<comment type="caution">
    <text evidence="2">The sequence shown here is derived from an EMBL/GenBank/DDBJ whole genome shotgun (WGS) entry which is preliminary data.</text>
</comment>
<reference evidence="2" key="2">
    <citation type="submission" date="2023-05" db="EMBL/GenBank/DDBJ databases">
        <authorList>
            <consortium name="Lawrence Berkeley National Laboratory"/>
            <person name="Steindorff A."/>
            <person name="Hensen N."/>
            <person name="Bonometti L."/>
            <person name="Westerberg I."/>
            <person name="Brannstrom I.O."/>
            <person name="Guillou S."/>
            <person name="Cros-Aarteil S."/>
            <person name="Calhoun S."/>
            <person name="Haridas S."/>
            <person name="Kuo A."/>
            <person name="Mondo S."/>
            <person name="Pangilinan J."/>
            <person name="Riley R."/>
            <person name="Labutti K."/>
            <person name="Andreopoulos B."/>
            <person name="Lipzen A."/>
            <person name="Chen C."/>
            <person name="Yanf M."/>
            <person name="Daum C."/>
            <person name="Ng V."/>
            <person name="Clum A."/>
            <person name="Ohm R."/>
            <person name="Martin F."/>
            <person name="Silar P."/>
            <person name="Natvig D."/>
            <person name="Lalanne C."/>
            <person name="Gautier V."/>
            <person name="Ament-Velasquez S.L."/>
            <person name="Kruys A."/>
            <person name="Hutchinson M.I."/>
            <person name="Powell A.J."/>
            <person name="Barry K."/>
            <person name="Miller A.N."/>
            <person name="Grigoriev I.V."/>
            <person name="Debuchy R."/>
            <person name="Gladieux P."/>
            <person name="Thoren M.H."/>
            <person name="Johannesson H."/>
        </authorList>
    </citation>
    <scope>NUCLEOTIDE SEQUENCE</scope>
    <source>
        <strain evidence="2">CBS 532.94</strain>
    </source>
</reference>
<dbReference type="AlphaFoldDB" id="A0AAN7HAB1"/>
<organism evidence="2 3">
    <name type="scientific">Achaetomium macrosporum</name>
    <dbReference type="NCBI Taxonomy" id="79813"/>
    <lineage>
        <taxon>Eukaryota</taxon>
        <taxon>Fungi</taxon>
        <taxon>Dikarya</taxon>
        <taxon>Ascomycota</taxon>
        <taxon>Pezizomycotina</taxon>
        <taxon>Sordariomycetes</taxon>
        <taxon>Sordariomycetidae</taxon>
        <taxon>Sordariales</taxon>
        <taxon>Chaetomiaceae</taxon>
        <taxon>Achaetomium</taxon>
    </lineage>
</organism>
<dbReference type="Proteomes" id="UP001303760">
    <property type="component" value="Unassembled WGS sequence"/>
</dbReference>
<feature type="compositionally biased region" description="Polar residues" evidence="1">
    <location>
        <begin position="340"/>
        <end position="349"/>
    </location>
</feature>
<evidence type="ECO:0000256" key="1">
    <source>
        <dbReference type="SAM" id="MobiDB-lite"/>
    </source>
</evidence>
<name>A0AAN7HAB1_9PEZI</name>
<dbReference type="InterPro" id="IPR012337">
    <property type="entry name" value="RNaseH-like_sf"/>
</dbReference>
<dbReference type="EMBL" id="MU860133">
    <property type="protein sequence ID" value="KAK4237542.1"/>
    <property type="molecule type" value="Genomic_DNA"/>
</dbReference>
<evidence type="ECO:0000313" key="3">
    <source>
        <dbReference type="Proteomes" id="UP001303760"/>
    </source>
</evidence>
<feature type="compositionally biased region" description="Basic and acidic residues" evidence="1">
    <location>
        <begin position="325"/>
        <end position="337"/>
    </location>
</feature>
<sequence>FGLLSIGKLTEAEREEIGAILVDPAIRNLRLKADNDTRWHSVYHMIERALVLRDPLTKFSARYNRLGDLSDDAILSSEDWAVLTEIKALLAPFKFITKKFEGRKPNLCDVVTHIFSLHRDLKHLHRAYSAEFERSGGFDSSVFPSNNERPAGQLPAFPPPEPATAQQRPRRIRRVPARFADYEVDLPGIGLRRPDTGSRQQNIRIELGNPLHDDLEVPSFSSLQSSLQYAIDKLEKYLEILDETPAYWAALILHPGRRMKWVRLFYEGNDQRILDIQRRFVAYFDTYYPAVESPARPCTPEQVPGFGDSFYDAPVAGGIVDEVGPERRVPTPHENGARDTFNTSLRNGM</sequence>
<feature type="region of interest" description="Disordered" evidence="1">
    <location>
        <begin position="139"/>
        <end position="170"/>
    </location>
</feature>
<feature type="non-terminal residue" evidence="2">
    <location>
        <position position="1"/>
    </location>
</feature>
<accession>A0AAN7HAB1</accession>
<gene>
    <name evidence="2" type="ORF">C8A03DRAFT_15921</name>
</gene>